<feature type="domain" description="LUD" evidence="1">
    <location>
        <begin position="95"/>
        <end position="193"/>
    </location>
</feature>
<evidence type="ECO:0000259" key="1">
    <source>
        <dbReference type="Pfam" id="PF02589"/>
    </source>
</evidence>
<dbReference type="PANTHER" id="PTHR43682:SF1">
    <property type="entry name" value="LACTATE UTILIZATION PROTEIN C"/>
    <property type="match status" value="1"/>
</dbReference>
<dbReference type="Gene3D" id="3.40.50.10420">
    <property type="entry name" value="NagB/RpiA/CoA transferase-like"/>
    <property type="match status" value="1"/>
</dbReference>
<reference evidence="2" key="1">
    <citation type="submission" date="2020-05" db="EMBL/GenBank/DDBJ databases">
        <authorList>
            <person name="Chiriac C."/>
            <person name="Salcher M."/>
            <person name="Ghai R."/>
            <person name="Kavagutti S V."/>
        </authorList>
    </citation>
    <scope>NUCLEOTIDE SEQUENCE</scope>
</reference>
<dbReference type="InterPro" id="IPR037171">
    <property type="entry name" value="NagB/RpiA_transferase-like"/>
</dbReference>
<evidence type="ECO:0000313" key="2">
    <source>
        <dbReference type="EMBL" id="CAB4964259.1"/>
    </source>
</evidence>
<sequence>MSARDDILRGVRQALAGVSPAVEVPAAPRVPDRGDLVALFVERVEDYRAVVTRCAPDEVDQVVRDVLGAARAVVPPALGLDLPGAVVDDVFTATELDAYDAVVTRAAVGIAETGTVVLDHRPDQGRRAMTLVPDLHVCVVDVGQVVADVPDAIALLDPARPLTWISGPSATSDIELDRVEGVHGPRTLHVVLVG</sequence>
<dbReference type="AlphaFoldDB" id="A0A6J7LDY4"/>
<proteinExistence type="predicted"/>
<gene>
    <name evidence="2" type="ORF">UFOPK3662_03536</name>
</gene>
<dbReference type="SUPFAM" id="SSF100950">
    <property type="entry name" value="NagB/RpiA/CoA transferase-like"/>
    <property type="match status" value="1"/>
</dbReference>
<accession>A0A6J7LDY4</accession>
<organism evidence="2">
    <name type="scientific">freshwater metagenome</name>
    <dbReference type="NCBI Taxonomy" id="449393"/>
    <lineage>
        <taxon>unclassified sequences</taxon>
        <taxon>metagenomes</taxon>
        <taxon>ecological metagenomes</taxon>
    </lineage>
</organism>
<dbReference type="PANTHER" id="PTHR43682">
    <property type="entry name" value="LACTATE UTILIZATION PROTEIN C"/>
    <property type="match status" value="1"/>
</dbReference>
<name>A0A6J7LDY4_9ZZZZ</name>
<dbReference type="Pfam" id="PF02589">
    <property type="entry name" value="LUD_dom"/>
    <property type="match status" value="1"/>
</dbReference>
<dbReference type="EMBL" id="CAFBMW010000046">
    <property type="protein sequence ID" value="CAB4964259.1"/>
    <property type="molecule type" value="Genomic_DNA"/>
</dbReference>
<dbReference type="InterPro" id="IPR024185">
    <property type="entry name" value="FTHF_cligase-like_sf"/>
</dbReference>
<protein>
    <submittedName>
        <fullName evidence="2">Unannotated protein</fullName>
    </submittedName>
</protein>
<dbReference type="InterPro" id="IPR003741">
    <property type="entry name" value="LUD_dom"/>
</dbReference>